<keyword evidence="1 4" id="KW-0489">Methyltransferase</keyword>
<proteinExistence type="inferred from homology"/>
<dbReference type="Pfam" id="PF02390">
    <property type="entry name" value="Methyltransf_4"/>
    <property type="match status" value="1"/>
</dbReference>
<comment type="function">
    <text evidence="4">Catalyzes the formation of N(7)-methylguanine at position 46 (m7G46) in tRNA.</text>
</comment>
<comment type="pathway">
    <text evidence="4">tRNA modification; N(7)-methylguanine-tRNA biosynthesis.</text>
</comment>
<evidence type="ECO:0000256" key="4">
    <source>
        <dbReference type="HAMAP-Rule" id="MF_01057"/>
    </source>
</evidence>
<dbReference type="EMBL" id="JAHLQK010000004">
    <property type="protein sequence ID" value="MBU5677161.1"/>
    <property type="molecule type" value="Genomic_DNA"/>
</dbReference>
<keyword evidence="4" id="KW-0819">tRNA processing</keyword>
<feature type="binding site" evidence="4">
    <location>
        <position position="121"/>
    </location>
    <ligand>
        <name>substrate</name>
    </ligand>
</feature>
<comment type="similarity">
    <text evidence="4">Belongs to the class I-like SAM-binding methyltransferase superfamily. TrmB family.</text>
</comment>
<sequence length="213" mass="25075">MRVRNISNAKELLKEYAYYIENPSLSKGNWKAHFKNHNPIHIEIGMGKGQFLTTLAKTYNSINYIGIEKIEELVLKSVRNLENTEISNMALIHLNALNLQDVFLKGEVKRIYLNFSDPWPKARHEKRRLTHSNFLKMYRSILSEDGEIHLKTDSLDLFEFSLGEIDRESFYLNEIIYDLYNKQYNEIAKTEYEEKFISQGKPIYKCIASINKD</sequence>
<dbReference type="InterPro" id="IPR003358">
    <property type="entry name" value="tRNA_(Gua-N-7)_MeTrfase_Trmb"/>
</dbReference>
<dbReference type="NCBIfam" id="TIGR00091">
    <property type="entry name" value="tRNA (guanosine(46)-N7)-methyltransferase TrmB"/>
    <property type="match status" value="1"/>
</dbReference>
<protein>
    <recommendedName>
        <fullName evidence="4">tRNA (guanine-N(7)-)-methyltransferase</fullName>
        <ecNumber evidence="4">2.1.1.33</ecNumber>
    </recommendedName>
    <alternativeName>
        <fullName evidence="4">tRNA (guanine(46)-N(7))-methyltransferase</fullName>
    </alternativeName>
    <alternativeName>
        <fullName evidence="4">tRNA(m7G46)-methyltransferase</fullName>
    </alternativeName>
</protein>
<feature type="region of interest" description="Interaction with RNA" evidence="4">
    <location>
        <begin position="123"/>
        <end position="128"/>
    </location>
</feature>
<dbReference type="PANTHER" id="PTHR23417">
    <property type="entry name" value="3-DEOXY-D-MANNO-OCTULOSONIC-ACID TRANSFERASE/TRNA GUANINE-N 7 - -METHYLTRANSFERASE"/>
    <property type="match status" value="1"/>
</dbReference>
<keyword evidence="2 4" id="KW-0808">Transferase</keyword>
<organism evidence="5 6">
    <name type="scientific">Alkaliphilus flagellatus</name>
    <dbReference type="NCBI Taxonomy" id="2841507"/>
    <lineage>
        <taxon>Bacteria</taxon>
        <taxon>Bacillati</taxon>
        <taxon>Bacillota</taxon>
        <taxon>Clostridia</taxon>
        <taxon>Peptostreptococcales</taxon>
        <taxon>Natronincolaceae</taxon>
        <taxon>Alkaliphilus</taxon>
    </lineage>
</organism>
<dbReference type="RefSeq" id="WP_216417679.1">
    <property type="nucleotide sequence ID" value="NZ_JAHLQK010000004.1"/>
</dbReference>
<evidence type="ECO:0000256" key="2">
    <source>
        <dbReference type="ARBA" id="ARBA00022679"/>
    </source>
</evidence>
<evidence type="ECO:0000256" key="1">
    <source>
        <dbReference type="ARBA" id="ARBA00022603"/>
    </source>
</evidence>
<feature type="binding site" evidence="4">
    <location>
        <position position="153"/>
    </location>
    <ligand>
        <name>substrate</name>
    </ligand>
</feature>
<evidence type="ECO:0000313" key="5">
    <source>
        <dbReference type="EMBL" id="MBU5677161.1"/>
    </source>
</evidence>
<gene>
    <name evidence="4 5" type="primary">trmB</name>
    <name evidence="5" type="ORF">KQI88_12135</name>
</gene>
<comment type="caution">
    <text evidence="5">The sequence shown here is derived from an EMBL/GenBank/DDBJ whole genome shotgun (WGS) entry which is preliminary data.</text>
</comment>
<dbReference type="GO" id="GO:0008176">
    <property type="term" value="F:tRNA (guanine(46)-N7)-methyltransferase activity"/>
    <property type="evidence" value="ECO:0007669"/>
    <property type="project" value="UniProtKB-EC"/>
</dbReference>
<reference evidence="5 6" key="1">
    <citation type="submission" date="2021-06" db="EMBL/GenBank/DDBJ databases">
        <authorList>
            <person name="Sun Q."/>
            <person name="Li D."/>
        </authorList>
    </citation>
    <scope>NUCLEOTIDE SEQUENCE [LARGE SCALE GENOMIC DNA]</scope>
    <source>
        <strain evidence="5 6">MSJ-5</strain>
    </source>
</reference>
<evidence type="ECO:0000313" key="6">
    <source>
        <dbReference type="Proteomes" id="UP000779508"/>
    </source>
</evidence>
<name>A0ABS6G702_9FIRM</name>
<accession>A0ABS6G702</accession>
<comment type="catalytic activity">
    <reaction evidence="4">
        <text>guanosine(46) in tRNA + S-adenosyl-L-methionine = N(7)-methylguanosine(46) in tRNA + S-adenosyl-L-homocysteine</text>
        <dbReference type="Rhea" id="RHEA:42708"/>
        <dbReference type="Rhea" id="RHEA-COMP:10188"/>
        <dbReference type="Rhea" id="RHEA-COMP:10189"/>
        <dbReference type="ChEBI" id="CHEBI:57856"/>
        <dbReference type="ChEBI" id="CHEBI:59789"/>
        <dbReference type="ChEBI" id="CHEBI:74269"/>
        <dbReference type="ChEBI" id="CHEBI:74480"/>
        <dbReference type="EC" id="2.1.1.33"/>
    </reaction>
</comment>
<keyword evidence="6" id="KW-1185">Reference proteome</keyword>
<dbReference type="PANTHER" id="PTHR23417:SF14">
    <property type="entry name" value="PENTACOTRIPEPTIDE-REPEAT REGION OF PRORP DOMAIN-CONTAINING PROTEIN"/>
    <property type="match status" value="1"/>
</dbReference>
<keyword evidence="3 4" id="KW-0949">S-adenosyl-L-methionine</keyword>
<feature type="binding site" evidence="4">
    <location>
        <position position="43"/>
    </location>
    <ligand>
        <name>S-adenosyl-L-methionine</name>
        <dbReference type="ChEBI" id="CHEBI:59789"/>
    </ligand>
</feature>
<dbReference type="NCBIfam" id="NF001080">
    <property type="entry name" value="PRK00121.2-2"/>
    <property type="match status" value="1"/>
</dbReference>
<feature type="binding site" evidence="4">
    <location>
        <begin position="190"/>
        <end position="193"/>
    </location>
    <ligand>
        <name>substrate</name>
    </ligand>
</feature>
<evidence type="ECO:0000256" key="3">
    <source>
        <dbReference type="ARBA" id="ARBA00022691"/>
    </source>
</evidence>
<dbReference type="PROSITE" id="PS51625">
    <property type="entry name" value="SAM_MT_TRMB"/>
    <property type="match status" value="1"/>
</dbReference>
<dbReference type="EC" id="2.1.1.33" evidence="4"/>
<feature type="binding site" evidence="4">
    <location>
        <position position="117"/>
    </location>
    <ligand>
        <name>S-adenosyl-L-methionine</name>
        <dbReference type="ChEBI" id="CHEBI:59789"/>
    </ligand>
</feature>
<dbReference type="InterPro" id="IPR055361">
    <property type="entry name" value="tRNA_methyltr_TrmB_bact"/>
</dbReference>
<feature type="binding site" evidence="4">
    <location>
        <position position="68"/>
    </location>
    <ligand>
        <name>S-adenosyl-L-methionine</name>
        <dbReference type="ChEBI" id="CHEBI:59789"/>
    </ligand>
</feature>
<dbReference type="Proteomes" id="UP000779508">
    <property type="component" value="Unassembled WGS sequence"/>
</dbReference>
<feature type="binding site" evidence="4">
    <location>
        <position position="95"/>
    </location>
    <ligand>
        <name>S-adenosyl-L-methionine</name>
        <dbReference type="ChEBI" id="CHEBI:59789"/>
    </ligand>
</feature>
<dbReference type="HAMAP" id="MF_01057">
    <property type="entry name" value="tRNA_methyltr_TrmB"/>
    <property type="match status" value="1"/>
</dbReference>